<dbReference type="Pfam" id="PF02397">
    <property type="entry name" value="Bac_transf"/>
    <property type="match status" value="1"/>
</dbReference>
<keyword evidence="10" id="KW-1185">Reference proteome</keyword>
<dbReference type="PANTHER" id="PTHR30576:SF10">
    <property type="entry name" value="SLL5057 PROTEIN"/>
    <property type="match status" value="1"/>
</dbReference>
<dbReference type="InterPro" id="IPR017475">
    <property type="entry name" value="EPS_sugar_tfrase"/>
</dbReference>
<evidence type="ECO:0000256" key="7">
    <source>
        <dbReference type="SAM" id="Phobius"/>
    </source>
</evidence>
<name>A0ABQ4V7A8_9MYCO</name>
<sequence>MTAVSERFQVAANIARIPTKLPPWQRGYARRLVAVDMLGVVLAVGLAQWLRFGGLSGEVSAYRYIDYTVVSIAIAVIWMVALSINHSRSHRVIGTGAEEYRRVLLATLAVFGGVAILSMLFKLQIARGYLMIALPVGIVILILLRWVARLLIRRAREKYGRCITRVLVVGSSSAVRDLTTSFAREPRSEYQVVGACIPGPIIRTKIDVPGVGSIPTFGDESNVVGAVTATNSHAVAVTATDRLDGRGIRDLSWELEKLDIDLLVAPGVVDVAGPRLQMRPVCGLPLIHVEKPQYHGAKQFQKRLFDVVFSGSALLFGLPILLAVALAVKLTSRGPVFYRQERIGLDGNPFEMIKFRTMVDGADKMVDKLAVLNESEGGVLFKIRQDPRVTPVGKFLRKYSIDELPQFINVLKRDMSVVGPRPPLAGEVRSYDDYSRRRLLVRPGITGLWQVSGRSDLSWEDSVRLDMFYVENWSMIADLLIALKTVKAMFGHSGAY</sequence>
<feature type="transmembrane region" description="Helical" evidence="7">
    <location>
        <begin position="129"/>
        <end position="148"/>
    </location>
</feature>
<gene>
    <name evidence="9" type="ORF">NGTWS1702_10120</name>
</gene>
<evidence type="ECO:0000256" key="1">
    <source>
        <dbReference type="ARBA" id="ARBA00004141"/>
    </source>
</evidence>
<evidence type="ECO:0000313" key="9">
    <source>
        <dbReference type="EMBL" id="GJF11995.1"/>
    </source>
</evidence>
<dbReference type="InterPro" id="IPR003362">
    <property type="entry name" value="Bact_transf"/>
</dbReference>
<keyword evidence="3" id="KW-0808">Transferase</keyword>
<dbReference type="Pfam" id="PF13727">
    <property type="entry name" value="CoA_binding_3"/>
    <property type="match status" value="1"/>
</dbReference>
<evidence type="ECO:0000259" key="8">
    <source>
        <dbReference type="Pfam" id="PF02397"/>
    </source>
</evidence>
<keyword evidence="6 7" id="KW-0472">Membrane</keyword>
<evidence type="ECO:0000256" key="4">
    <source>
        <dbReference type="ARBA" id="ARBA00022692"/>
    </source>
</evidence>
<evidence type="ECO:0000256" key="6">
    <source>
        <dbReference type="ARBA" id="ARBA00023136"/>
    </source>
</evidence>
<feature type="transmembrane region" description="Helical" evidence="7">
    <location>
        <begin position="32"/>
        <end position="52"/>
    </location>
</feature>
<comment type="subcellular location">
    <subcellularLocation>
        <location evidence="1">Membrane</location>
        <topology evidence="1">Multi-pass membrane protein</topology>
    </subcellularLocation>
</comment>
<proteinExistence type="inferred from homology"/>
<evidence type="ECO:0000313" key="10">
    <source>
        <dbReference type="Proteomes" id="UP001060504"/>
    </source>
</evidence>
<comment type="caution">
    <text evidence="9">The sequence shown here is derived from an EMBL/GenBank/DDBJ whole genome shotgun (WGS) entry which is preliminary data.</text>
</comment>
<organism evidence="9 10">
    <name type="scientific">Mycolicibacterium cyprinidarum</name>
    <dbReference type="NCBI Taxonomy" id="2860311"/>
    <lineage>
        <taxon>Bacteria</taxon>
        <taxon>Bacillati</taxon>
        <taxon>Actinomycetota</taxon>
        <taxon>Actinomycetes</taxon>
        <taxon>Mycobacteriales</taxon>
        <taxon>Mycobacteriaceae</taxon>
        <taxon>Mycolicibacterium</taxon>
    </lineage>
</organism>
<keyword evidence="4 7" id="KW-0812">Transmembrane</keyword>
<evidence type="ECO:0000256" key="3">
    <source>
        <dbReference type="ARBA" id="ARBA00022679"/>
    </source>
</evidence>
<dbReference type="EMBL" id="BPRH01001082">
    <property type="protein sequence ID" value="GJF11995.1"/>
    <property type="molecule type" value="Genomic_DNA"/>
</dbReference>
<feature type="transmembrane region" description="Helical" evidence="7">
    <location>
        <begin position="304"/>
        <end position="328"/>
    </location>
</feature>
<feature type="transmembrane region" description="Helical" evidence="7">
    <location>
        <begin position="64"/>
        <end position="82"/>
    </location>
</feature>
<dbReference type="Proteomes" id="UP001060504">
    <property type="component" value="Unassembled WGS sequence"/>
</dbReference>
<evidence type="ECO:0000256" key="5">
    <source>
        <dbReference type="ARBA" id="ARBA00022989"/>
    </source>
</evidence>
<protein>
    <submittedName>
        <fullName evidence="9">Polyprenyl glycosylphosphotransferase</fullName>
    </submittedName>
</protein>
<comment type="similarity">
    <text evidence="2">Belongs to the bacterial sugar transferase family.</text>
</comment>
<feature type="domain" description="Bacterial sugar transferase" evidence="8">
    <location>
        <begin position="302"/>
        <end position="490"/>
    </location>
</feature>
<accession>A0ABQ4V7A8</accession>
<reference evidence="9 10" key="1">
    <citation type="submission" date="2021-08" db="EMBL/GenBank/DDBJ databases">
        <title>Draft genome sequence of Mycolicibacterium sp. NGTWS1702 strain.</title>
        <authorList>
            <person name="Matsumoto M."/>
            <person name="Tang B.C.C."/>
            <person name="Machida Y."/>
            <person name="Matoyama H."/>
            <person name="Kishihara T."/>
            <person name="Sato S."/>
            <person name="Kondo I."/>
            <person name="Sano M."/>
            <person name="Kato G."/>
        </authorList>
    </citation>
    <scope>NUCLEOTIDE SEQUENCE [LARGE SCALE GENOMIC DNA]</scope>
    <source>
        <strain evidence="9 10">NGTWSNA01</strain>
    </source>
</reference>
<evidence type="ECO:0000256" key="2">
    <source>
        <dbReference type="ARBA" id="ARBA00006464"/>
    </source>
</evidence>
<feature type="transmembrane region" description="Helical" evidence="7">
    <location>
        <begin position="103"/>
        <end position="123"/>
    </location>
</feature>
<keyword evidence="5 7" id="KW-1133">Transmembrane helix</keyword>
<dbReference type="NCBIfam" id="TIGR03025">
    <property type="entry name" value="EPS_sugtrans"/>
    <property type="match status" value="1"/>
</dbReference>
<dbReference type="PANTHER" id="PTHR30576">
    <property type="entry name" value="COLANIC BIOSYNTHESIS UDP-GLUCOSE LIPID CARRIER TRANSFERASE"/>
    <property type="match status" value="1"/>
</dbReference>